<sequence length="370" mass="40800">MDLFSRPPTQTIRVTLSPTPGWCIKTTALQSAICPLAPAPPPFTPVASSSSLLEPASQSTTPSTLVIAQGSKIFVNLALDANVPPPPEGSEDAIQKAMVGEGGTIDDENPGWFVPIVVSEPRSDIDKAGKPSTVFDAVFNKSLKSRALKDLSFKTFLEELAFQRIEDQYTLQLSRTAIGRPNIRSKGKLDPRTVLIPVDLYPENHPERVAFAKKEGTGKKPLIQEINVKEEKKPKGILKPSKSGNEQEGEERKVKISIVPQENEQPVFEWTEDDERVVLRVEVPRLTHAEIPASTLDVEPSRLILTIPPFYSLDLNIDLPDAQMPVVYGSRGGDVSKLKRLIRERKEKAFDVEETKAEWRVGDGVVVVTL</sequence>
<dbReference type="PANTHER" id="PTHR22997">
    <property type="entry name" value="PIH1 DOMAIN-CONTAINING PROTEIN 1"/>
    <property type="match status" value="1"/>
</dbReference>
<feature type="domain" description="PIH1 N-terminal" evidence="2">
    <location>
        <begin position="68"/>
        <end position="194"/>
    </location>
</feature>
<dbReference type="GO" id="GO:0005737">
    <property type="term" value="C:cytoplasm"/>
    <property type="evidence" value="ECO:0007669"/>
    <property type="project" value="TreeGrafter"/>
</dbReference>
<dbReference type="AlphaFoldDB" id="A0AAW0GHN1"/>
<comment type="caution">
    <text evidence="3">The sequence shown here is derived from an EMBL/GenBank/DDBJ whole genome shotgun (WGS) entry which is preliminary data.</text>
</comment>
<evidence type="ECO:0000256" key="1">
    <source>
        <dbReference type="ARBA" id="ARBA00008511"/>
    </source>
</evidence>
<dbReference type="Proteomes" id="UP001385951">
    <property type="component" value="Unassembled WGS sequence"/>
</dbReference>
<evidence type="ECO:0000259" key="2">
    <source>
        <dbReference type="Pfam" id="PF08190"/>
    </source>
</evidence>
<name>A0AAW0GHN1_9APHY</name>
<keyword evidence="4" id="KW-1185">Reference proteome</keyword>
<evidence type="ECO:0000313" key="4">
    <source>
        <dbReference type="Proteomes" id="UP001385951"/>
    </source>
</evidence>
<organism evidence="3 4">
    <name type="scientific">Cerrena zonata</name>
    <dbReference type="NCBI Taxonomy" id="2478898"/>
    <lineage>
        <taxon>Eukaryota</taxon>
        <taxon>Fungi</taxon>
        <taxon>Dikarya</taxon>
        <taxon>Basidiomycota</taxon>
        <taxon>Agaricomycotina</taxon>
        <taxon>Agaricomycetes</taxon>
        <taxon>Polyporales</taxon>
        <taxon>Cerrenaceae</taxon>
        <taxon>Cerrena</taxon>
    </lineage>
</organism>
<proteinExistence type="inferred from homology"/>
<dbReference type="EMBL" id="JASBNA010000010">
    <property type="protein sequence ID" value="KAK7688465.1"/>
    <property type="molecule type" value="Genomic_DNA"/>
</dbReference>
<accession>A0AAW0GHN1</accession>
<dbReference type="PANTHER" id="PTHR22997:SF0">
    <property type="entry name" value="PIH1 DOMAIN-CONTAINING PROTEIN 1"/>
    <property type="match status" value="1"/>
</dbReference>
<reference evidence="3 4" key="1">
    <citation type="submission" date="2022-09" db="EMBL/GenBank/DDBJ databases">
        <authorList>
            <person name="Palmer J.M."/>
        </authorList>
    </citation>
    <scope>NUCLEOTIDE SEQUENCE [LARGE SCALE GENOMIC DNA]</scope>
    <source>
        <strain evidence="3 4">DSM 7382</strain>
    </source>
</reference>
<dbReference type="InterPro" id="IPR012981">
    <property type="entry name" value="PIH1_N"/>
</dbReference>
<comment type="similarity">
    <text evidence="1">Belongs to the PIH1 family.</text>
</comment>
<dbReference type="InterPro" id="IPR050734">
    <property type="entry name" value="PIH1/Kintoun_subfamily"/>
</dbReference>
<evidence type="ECO:0000313" key="3">
    <source>
        <dbReference type="EMBL" id="KAK7688465.1"/>
    </source>
</evidence>
<dbReference type="Pfam" id="PF08190">
    <property type="entry name" value="PIH1"/>
    <property type="match status" value="1"/>
</dbReference>
<gene>
    <name evidence="3" type="ORF">QCA50_008003</name>
</gene>
<protein>
    <recommendedName>
        <fullName evidence="2">PIH1 N-terminal domain-containing protein</fullName>
    </recommendedName>
</protein>